<name>A0A919S5L5_9ACTN</name>
<evidence type="ECO:0000313" key="4">
    <source>
        <dbReference type="EMBL" id="GIM64952.1"/>
    </source>
</evidence>
<evidence type="ECO:0000313" key="5">
    <source>
        <dbReference type="Proteomes" id="UP000681340"/>
    </source>
</evidence>
<feature type="domain" description="Sulfotransferase" evidence="3">
    <location>
        <begin position="109"/>
        <end position="284"/>
    </location>
</feature>
<comment type="caution">
    <text evidence="4">The sequence shown here is derived from an EMBL/GenBank/DDBJ whole genome shotgun (WGS) entry which is preliminary data.</text>
</comment>
<dbReference type="InterPro" id="IPR027417">
    <property type="entry name" value="P-loop_NTPase"/>
</dbReference>
<dbReference type="InterPro" id="IPR000863">
    <property type="entry name" value="Sulfotransferase_dom"/>
</dbReference>
<evidence type="ECO:0000259" key="3">
    <source>
        <dbReference type="Pfam" id="PF00685"/>
    </source>
</evidence>
<evidence type="ECO:0000256" key="2">
    <source>
        <dbReference type="ARBA" id="ARBA00022679"/>
    </source>
</evidence>
<accession>A0A919S5L5</accession>
<organism evidence="4 5">
    <name type="scientific">Actinoplanes auranticolor</name>
    <dbReference type="NCBI Taxonomy" id="47988"/>
    <lineage>
        <taxon>Bacteria</taxon>
        <taxon>Bacillati</taxon>
        <taxon>Actinomycetota</taxon>
        <taxon>Actinomycetes</taxon>
        <taxon>Micromonosporales</taxon>
        <taxon>Micromonosporaceae</taxon>
        <taxon>Actinoplanes</taxon>
    </lineage>
</organism>
<dbReference type="SUPFAM" id="SSF52540">
    <property type="entry name" value="P-loop containing nucleoside triphosphate hydrolases"/>
    <property type="match status" value="1"/>
</dbReference>
<comment type="similarity">
    <text evidence="1">Belongs to the sulfotransferase 1 family.</text>
</comment>
<evidence type="ECO:0000256" key="1">
    <source>
        <dbReference type="ARBA" id="ARBA00005771"/>
    </source>
</evidence>
<dbReference type="EMBL" id="BOQL01000014">
    <property type="protein sequence ID" value="GIM64952.1"/>
    <property type="molecule type" value="Genomic_DNA"/>
</dbReference>
<reference evidence="4" key="1">
    <citation type="submission" date="2021-03" db="EMBL/GenBank/DDBJ databases">
        <title>Whole genome shotgun sequence of Actinoplanes auranticolor NBRC 12245.</title>
        <authorList>
            <person name="Komaki H."/>
            <person name="Tamura T."/>
        </authorList>
    </citation>
    <scope>NUCLEOTIDE SEQUENCE</scope>
    <source>
        <strain evidence="4">NBRC 12245</strain>
    </source>
</reference>
<dbReference type="PANTHER" id="PTHR11783">
    <property type="entry name" value="SULFOTRANSFERASE SULT"/>
    <property type="match status" value="1"/>
</dbReference>
<gene>
    <name evidence="4" type="ORF">Aau02nite_13770</name>
</gene>
<sequence length="293" mass="33609">MGIVVSVMINRTVMFAKQHTPNSVRVVARRMQVEAHNARLRLTVPVVARCGYDNIYHCAVRKTASQWVKALFADPVVYRYSGLLPYDPRPYRWSFPQAFPSGRVVSSLFISHKRFQALPKPDRHRAFFVLRDPRDMVVSSYFSTRNSHAPMGDIPQVREVLREKPFKEGLLYLIDHHAQRGTFRALRSWATAADVDTVPLFRYEDLTGERQLEEVDRMMRHCGINIPPAELTDLLSRYSFSRMRSAPESAATTSHYRKGKSGDWRSHFDDDIHDAFVAATGDLVKLLGYPARA</sequence>
<keyword evidence="5" id="KW-1185">Reference proteome</keyword>
<proteinExistence type="inferred from homology"/>
<protein>
    <recommendedName>
        <fullName evidence="3">Sulfotransferase domain-containing protein</fullName>
    </recommendedName>
</protein>
<dbReference type="AlphaFoldDB" id="A0A919S5L5"/>
<dbReference type="Pfam" id="PF00685">
    <property type="entry name" value="Sulfotransfer_1"/>
    <property type="match status" value="1"/>
</dbReference>
<keyword evidence="2" id="KW-0808">Transferase</keyword>
<dbReference type="GO" id="GO:0008146">
    <property type="term" value="F:sulfotransferase activity"/>
    <property type="evidence" value="ECO:0007669"/>
    <property type="project" value="InterPro"/>
</dbReference>
<dbReference type="Gene3D" id="3.40.50.300">
    <property type="entry name" value="P-loop containing nucleotide triphosphate hydrolases"/>
    <property type="match status" value="1"/>
</dbReference>
<dbReference type="Proteomes" id="UP000681340">
    <property type="component" value="Unassembled WGS sequence"/>
</dbReference>